<keyword evidence="1" id="KW-1133">Transmembrane helix</keyword>
<feature type="transmembrane region" description="Helical" evidence="1">
    <location>
        <begin position="6"/>
        <end position="28"/>
    </location>
</feature>
<comment type="caution">
    <text evidence="2">The sequence shown here is derived from an EMBL/GenBank/DDBJ whole genome shotgun (WGS) entry which is preliminary data.</text>
</comment>
<evidence type="ECO:0000313" key="2">
    <source>
        <dbReference type="EMBL" id="MDR6726962.1"/>
    </source>
</evidence>
<dbReference type="Proteomes" id="UP001254832">
    <property type="component" value="Unassembled WGS sequence"/>
</dbReference>
<keyword evidence="1" id="KW-0812">Transmembrane</keyword>
<organism evidence="2 3">
    <name type="scientific">Paenibacillus amylolyticus</name>
    <dbReference type="NCBI Taxonomy" id="1451"/>
    <lineage>
        <taxon>Bacteria</taxon>
        <taxon>Bacillati</taxon>
        <taxon>Bacillota</taxon>
        <taxon>Bacilli</taxon>
        <taxon>Bacillales</taxon>
        <taxon>Paenibacillaceae</taxon>
        <taxon>Paenibacillus</taxon>
    </lineage>
</organism>
<proteinExistence type="predicted"/>
<dbReference type="EMBL" id="JAVDTR010000021">
    <property type="protein sequence ID" value="MDR6726962.1"/>
    <property type="molecule type" value="Genomic_DNA"/>
</dbReference>
<evidence type="ECO:0000256" key="1">
    <source>
        <dbReference type="SAM" id="Phobius"/>
    </source>
</evidence>
<evidence type="ECO:0000313" key="3">
    <source>
        <dbReference type="Proteomes" id="UP001254832"/>
    </source>
</evidence>
<accession>A0AAP5H6Y0</accession>
<keyword evidence="1" id="KW-0472">Membrane</keyword>
<reference evidence="2" key="1">
    <citation type="submission" date="2023-07" db="EMBL/GenBank/DDBJ databases">
        <title>Sorghum-associated microbial communities from plants grown in Nebraska, USA.</title>
        <authorList>
            <person name="Schachtman D."/>
        </authorList>
    </citation>
    <scope>NUCLEOTIDE SEQUENCE</scope>
    <source>
        <strain evidence="2">BE80</strain>
    </source>
</reference>
<gene>
    <name evidence="2" type="ORF">J2W91_005487</name>
</gene>
<dbReference type="AlphaFoldDB" id="A0AAP5H6Y0"/>
<protein>
    <submittedName>
        <fullName evidence="2">Membrane protein</fullName>
    </submittedName>
</protein>
<name>A0AAP5H6Y0_PAEAM</name>
<sequence>MELFGVLLIIFVSIFAFLIIAFVIRYAIDSSQTSRRLDVLIKEVRYLRAEVKRQNQDNSDDNNHFIDKKV</sequence>